<dbReference type="Proteomes" id="UP001258017">
    <property type="component" value="Unassembled WGS sequence"/>
</dbReference>
<accession>A0AAD9RKV6</accession>
<evidence type="ECO:0000313" key="2">
    <source>
        <dbReference type="EMBL" id="KAK2581624.1"/>
    </source>
</evidence>
<dbReference type="EMBL" id="JAIFRP010000038">
    <property type="protein sequence ID" value="KAK2581624.1"/>
    <property type="molecule type" value="Genomic_DNA"/>
</dbReference>
<proteinExistence type="predicted"/>
<dbReference type="AlphaFoldDB" id="A0AAD9RKV6"/>
<dbReference type="PANTHER" id="PTHR16212">
    <property type="entry name" value="FOCADHESIN FAMILY MEMBER"/>
    <property type="match status" value="1"/>
</dbReference>
<protein>
    <recommendedName>
        <fullName evidence="1">DUF3730 domain-containing protein</fullName>
    </recommendedName>
</protein>
<dbReference type="InterPro" id="IPR022542">
    <property type="entry name" value="FOCAD/RST1_DUF3730"/>
</dbReference>
<dbReference type="InterPro" id="IPR016024">
    <property type="entry name" value="ARM-type_fold"/>
</dbReference>
<sequence>MDVIEYKLASKNPVLISHAVSRLYEIIKEKYKDGTSKDVIKIPEYKLLISKLESKDRILTTSICQALVSLVECGVLSITSVLCTLISHVSSTNNYTAITVSMSQLLILDLKLHGNQDKCLFTSQVPQYPFITILKEEKNSWRAVLDQMHFIMNHPDRQIKEKSLEMLRSVFIFILCDPSSSLSDACREKAWQLLIKSDDALELQIEILLWLRTNDVHTCLDTYYKIVEFAKVCLSKNDKDSCIALLPLLSSLCIWFLEYGLDPILNLDIISAIINKYNNLSGNVMLALMCEMILVCPAYYLGNVLQVCKLIVNKMSCNITLINALIASILKWMPYPSILCAEALAIANDLINNIVSEAKWTKDASDPAPKEIFAKLIHCDPYVQFYTESITLLNSLTEANILSWLKILSKSPIDLRYKYRLILSGLFLQSNDLVVTKAICDILMQITREIIVFASHMLPLIMHRLSKSHDYNELRYLLLALPELVITKENIPIISRTLQTLLHGKGPLKYFALELYLTMQDRDPRCYQYLSSALMETLQTDQSWYADVTCAKVIKHICEERPEYAEELVPLISKILNKCVDVNGSTATVLALKGIAALCNASVISITSVWKVLAPKMKREKRTIVMTALCELFAEIPSFPNRSSEGYDILISNVLEILWSYVFLNDKKISEVALKAIAMYRLQDIPLKTLPADFKCGLEIPQSSTSTSSDATKMPEDTLEYVPGTCWIQMLEKVNKVNKILLPSAGNILISFITNEIKGFRFGIYNWPHGEPNNFKYLPERSVIRAVGEYLRRLDKTKPIDESVAVECLRIFSFKYPKPLPNINWRFLHKTSEISDKAKEYSLTIACHHSVTSLSARNFVEHYLSMYENEKNLTSLLESREHEILYANLEDLCEAMHTQKIKPFLDATLTHTMGNLLSDDSENVIFFENIMRSYARALKNDGTNDAIRTLFSTTLEKLLDEIDLTCARFKPYISAVLALPIEHIERMTSPNVWWETPIKKLQNSITIRAELAVSNETEMPLKWMNELIDLIATMPEVQPYLLQEVQRVQTEVRSKMYTSDWVLDFINCIRAFIPEVSSSKNKIVFYCDVFIISIICLSGMDSLITDVHSITSSQHVRARLFPQAIAMLADIQYWKDHVIPQVMEWLHQMRTSCVPELYKSVFHNSLISLKHHPHYNKSWITYLSVKTTIQEL</sequence>
<keyword evidence="3" id="KW-1185">Reference proteome</keyword>
<dbReference type="PANTHER" id="PTHR16212:SF4">
    <property type="entry name" value="FOCADHESIN"/>
    <property type="match status" value="1"/>
</dbReference>
<evidence type="ECO:0000313" key="3">
    <source>
        <dbReference type="Proteomes" id="UP001258017"/>
    </source>
</evidence>
<feature type="domain" description="DUF3730" evidence="1">
    <location>
        <begin position="458"/>
        <end position="673"/>
    </location>
</feature>
<organism evidence="2 3">
    <name type="scientific">Odynerus spinipes</name>
    <dbReference type="NCBI Taxonomy" id="1348599"/>
    <lineage>
        <taxon>Eukaryota</taxon>
        <taxon>Metazoa</taxon>
        <taxon>Ecdysozoa</taxon>
        <taxon>Arthropoda</taxon>
        <taxon>Hexapoda</taxon>
        <taxon>Insecta</taxon>
        <taxon>Pterygota</taxon>
        <taxon>Neoptera</taxon>
        <taxon>Endopterygota</taxon>
        <taxon>Hymenoptera</taxon>
        <taxon>Apocrita</taxon>
        <taxon>Aculeata</taxon>
        <taxon>Vespoidea</taxon>
        <taxon>Vespidae</taxon>
        <taxon>Eumeninae</taxon>
        <taxon>Odynerus</taxon>
    </lineage>
</organism>
<dbReference type="Pfam" id="PF12530">
    <property type="entry name" value="DUF3730"/>
    <property type="match status" value="1"/>
</dbReference>
<dbReference type="InterPro" id="IPR045163">
    <property type="entry name" value="Focadhesin/RST1"/>
</dbReference>
<comment type="caution">
    <text evidence="2">The sequence shown here is derived from an EMBL/GenBank/DDBJ whole genome shotgun (WGS) entry which is preliminary data.</text>
</comment>
<dbReference type="SUPFAM" id="SSF48371">
    <property type="entry name" value="ARM repeat"/>
    <property type="match status" value="1"/>
</dbReference>
<reference evidence="2" key="1">
    <citation type="submission" date="2021-08" db="EMBL/GenBank/DDBJ databases">
        <authorList>
            <person name="Misof B."/>
            <person name="Oliver O."/>
            <person name="Podsiadlowski L."/>
            <person name="Donath A."/>
            <person name="Peters R."/>
            <person name="Mayer C."/>
            <person name="Rust J."/>
            <person name="Gunkel S."/>
            <person name="Lesny P."/>
            <person name="Martin S."/>
            <person name="Oeyen J.P."/>
            <person name="Petersen M."/>
            <person name="Panagiotis P."/>
            <person name="Wilbrandt J."/>
            <person name="Tanja T."/>
        </authorList>
    </citation>
    <scope>NUCLEOTIDE SEQUENCE</scope>
    <source>
        <strain evidence="2">GBR_01_08_01A</strain>
        <tissue evidence="2">Thorax + abdomen</tissue>
    </source>
</reference>
<reference evidence="2" key="2">
    <citation type="journal article" date="2023" name="Commun. Biol.">
        <title>Intrasexual cuticular hydrocarbon dimorphism in a wasp sheds light on hydrocarbon biosynthesis genes in Hymenoptera.</title>
        <authorList>
            <person name="Moris V.C."/>
            <person name="Podsiadlowski L."/>
            <person name="Martin S."/>
            <person name="Oeyen J.P."/>
            <person name="Donath A."/>
            <person name="Petersen M."/>
            <person name="Wilbrandt J."/>
            <person name="Misof B."/>
            <person name="Liedtke D."/>
            <person name="Thamm M."/>
            <person name="Scheiner R."/>
            <person name="Schmitt T."/>
            <person name="Niehuis O."/>
        </authorList>
    </citation>
    <scope>NUCLEOTIDE SEQUENCE</scope>
    <source>
        <strain evidence="2">GBR_01_08_01A</strain>
    </source>
</reference>
<evidence type="ECO:0000259" key="1">
    <source>
        <dbReference type="Pfam" id="PF12530"/>
    </source>
</evidence>
<gene>
    <name evidence="2" type="ORF">KPH14_002126</name>
</gene>
<name>A0AAD9RKV6_9HYME</name>
<dbReference type="GO" id="GO:0060147">
    <property type="term" value="P:regulation of post-transcriptional gene silencing"/>
    <property type="evidence" value="ECO:0007669"/>
    <property type="project" value="InterPro"/>
</dbReference>